<keyword evidence="11" id="KW-0966">Cell projection</keyword>
<evidence type="ECO:0000313" key="12">
    <source>
        <dbReference type="Proteomes" id="UP000004949"/>
    </source>
</evidence>
<dbReference type="STRING" id="1088869.GMO_15640"/>
<proteinExistence type="inferred from homology"/>
<evidence type="ECO:0000256" key="9">
    <source>
        <dbReference type="ARBA" id="ARBA00023136"/>
    </source>
</evidence>
<gene>
    <name evidence="11" type="ORF">GMO_15640</name>
</gene>
<keyword evidence="4" id="KW-1003">Cell membrane</keyword>
<dbReference type="RefSeq" id="WP_008851711.1">
    <property type="nucleotide sequence ID" value="NZ_AGQV01000004.1"/>
</dbReference>
<comment type="function">
    <text evidence="1 10">Controls the rotational direction of flagella during chemotaxis.</text>
</comment>
<dbReference type="GO" id="GO:0006935">
    <property type="term" value="P:chemotaxis"/>
    <property type="evidence" value="ECO:0007669"/>
    <property type="project" value="UniProtKB-KW"/>
</dbReference>
<comment type="caution">
    <text evidence="11">The sequence shown here is derived from an EMBL/GenBank/DDBJ whole genome shotgun (WGS) entry which is preliminary data.</text>
</comment>
<evidence type="ECO:0000256" key="6">
    <source>
        <dbReference type="ARBA" id="ARBA00022692"/>
    </source>
</evidence>
<dbReference type="Proteomes" id="UP000004949">
    <property type="component" value="Unassembled WGS sequence"/>
</dbReference>
<dbReference type="Pfam" id="PF03748">
    <property type="entry name" value="FliL"/>
    <property type="match status" value="1"/>
</dbReference>
<accession>G6XJ98</accession>
<evidence type="ECO:0000256" key="8">
    <source>
        <dbReference type="ARBA" id="ARBA00022989"/>
    </source>
</evidence>
<name>G6XJ98_9PROT</name>
<comment type="similarity">
    <text evidence="3 10">Belongs to the FliL family.</text>
</comment>
<keyword evidence="8 10" id="KW-1133">Transmembrane helix</keyword>
<comment type="subcellular location">
    <subcellularLocation>
        <location evidence="10">Cell inner membrane</location>
    </subcellularLocation>
    <subcellularLocation>
        <location evidence="2">Cell membrane</location>
        <topology evidence="2">Single-pass membrane protein</topology>
    </subcellularLocation>
</comment>
<dbReference type="GO" id="GO:0071978">
    <property type="term" value="P:bacterial-type flagellum-dependent swarming motility"/>
    <property type="evidence" value="ECO:0007669"/>
    <property type="project" value="TreeGrafter"/>
</dbReference>
<evidence type="ECO:0000256" key="10">
    <source>
        <dbReference type="RuleBase" id="RU364125"/>
    </source>
</evidence>
<keyword evidence="9 10" id="KW-0472">Membrane</keyword>
<evidence type="ECO:0000256" key="4">
    <source>
        <dbReference type="ARBA" id="ARBA00022475"/>
    </source>
</evidence>
<keyword evidence="10" id="KW-0997">Cell inner membrane</keyword>
<keyword evidence="11" id="KW-0969">Cilium</keyword>
<evidence type="ECO:0000313" key="11">
    <source>
        <dbReference type="EMBL" id="EHH68214.1"/>
    </source>
</evidence>
<keyword evidence="12" id="KW-1185">Reference proteome</keyword>
<dbReference type="GO" id="GO:0009425">
    <property type="term" value="C:bacterial-type flagellum basal body"/>
    <property type="evidence" value="ECO:0007669"/>
    <property type="project" value="InterPro"/>
</dbReference>
<organism evidence="11 12">
    <name type="scientific">Gluconobacter morbifer G707</name>
    <dbReference type="NCBI Taxonomy" id="1088869"/>
    <lineage>
        <taxon>Bacteria</taxon>
        <taxon>Pseudomonadati</taxon>
        <taxon>Pseudomonadota</taxon>
        <taxon>Alphaproteobacteria</taxon>
        <taxon>Acetobacterales</taxon>
        <taxon>Acetobacteraceae</taxon>
        <taxon>Gluconobacter</taxon>
    </lineage>
</organism>
<keyword evidence="5 10" id="KW-0145">Chemotaxis</keyword>
<dbReference type="GO" id="GO:0005886">
    <property type="term" value="C:plasma membrane"/>
    <property type="evidence" value="ECO:0007669"/>
    <property type="project" value="UniProtKB-SubCell"/>
</dbReference>
<reference evidence="11 12" key="1">
    <citation type="submission" date="2011-10" db="EMBL/GenBank/DDBJ databases">
        <title>Genome sequence of Gluconobacter morbifer G707, isolated from Drosophila gut.</title>
        <authorList>
            <person name="Lee W.-J."/>
            <person name="Kim E.-K."/>
        </authorList>
    </citation>
    <scope>NUCLEOTIDE SEQUENCE [LARGE SCALE GENOMIC DNA]</scope>
    <source>
        <strain evidence="11 12">G707</strain>
    </source>
</reference>
<protein>
    <recommendedName>
        <fullName evidence="10">Flagellar protein FliL</fullName>
    </recommendedName>
</protein>
<dbReference type="PATRIC" id="fig|1088869.3.peg.1561"/>
<keyword evidence="7 10" id="KW-0283">Flagellar rotation</keyword>
<sequence>MESQETETTEKKGGRRRIMLLAGMICLLLLGGGAFAWRHFHHSAPSPVSAASRTVRWITIPIPPVLSNLDSGTGRIRYVRINAQLEIEDSKEATRISTLMPQIQDAFQTCLHGMRPEELAGSGIYRLRETMLVQITNIVAPLQVRNLFFAEVLVQ</sequence>
<keyword evidence="6 10" id="KW-0812">Transmembrane</keyword>
<dbReference type="PANTHER" id="PTHR35091:SF2">
    <property type="entry name" value="FLAGELLAR PROTEIN FLIL"/>
    <property type="match status" value="1"/>
</dbReference>
<feature type="transmembrane region" description="Helical" evidence="10">
    <location>
        <begin position="18"/>
        <end position="37"/>
    </location>
</feature>
<dbReference type="InterPro" id="IPR005503">
    <property type="entry name" value="FliL"/>
</dbReference>
<evidence type="ECO:0000256" key="1">
    <source>
        <dbReference type="ARBA" id="ARBA00002254"/>
    </source>
</evidence>
<dbReference type="PANTHER" id="PTHR35091">
    <property type="entry name" value="FLAGELLAR PROTEIN FLIL"/>
    <property type="match status" value="1"/>
</dbReference>
<evidence type="ECO:0000256" key="2">
    <source>
        <dbReference type="ARBA" id="ARBA00004162"/>
    </source>
</evidence>
<dbReference type="eggNOG" id="COG1580">
    <property type="taxonomic scope" value="Bacteria"/>
</dbReference>
<evidence type="ECO:0000256" key="5">
    <source>
        <dbReference type="ARBA" id="ARBA00022500"/>
    </source>
</evidence>
<dbReference type="AlphaFoldDB" id="G6XJ98"/>
<evidence type="ECO:0000256" key="7">
    <source>
        <dbReference type="ARBA" id="ARBA00022779"/>
    </source>
</evidence>
<evidence type="ECO:0000256" key="3">
    <source>
        <dbReference type="ARBA" id="ARBA00008281"/>
    </source>
</evidence>
<dbReference type="EMBL" id="AGQV01000004">
    <property type="protein sequence ID" value="EHH68214.1"/>
    <property type="molecule type" value="Genomic_DNA"/>
</dbReference>
<keyword evidence="11" id="KW-0282">Flagellum</keyword>